<reference evidence="1 2" key="1">
    <citation type="submission" date="2018-06" db="EMBL/GenBank/DDBJ databases">
        <authorList>
            <consortium name="Pathogen Informatics"/>
            <person name="Doyle S."/>
        </authorList>
    </citation>
    <scope>NUCLEOTIDE SEQUENCE [LARGE SCALE GENOMIC DNA]</scope>
    <source>
        <strain evidence="1 2">NCTC7911</strain>
    </source>
</reference>
<proteinExistence type="predicted"/>
<gene>
    <name evidence="1" type="ORF">NCTC7911_02365</name>
</gene>
<dbReference type="Proteomes" id="UP000254107">
    <property type="component" value="Unassembled WGS sequence"/>
</dbReference>
<evidence type="ECO:0000313" key="2">
    <source>
        <dbReference type="Proteomes" id="UP000254107"/>
    </source>
</evidence>
<dbReference type="EMBL" id="UGQC01000001">
    <property type="protein sequence ID" value="STZ00952.1"/>
    <property type="molecule type" value="Genomic_DNA"/>
</dbReference>
<accession>A0A378QKF2</accession>
<keyword evidence="2" id="KW-1185">Reference proteome</keyword>
<dbReference type="AlphaFoldDB" id="A0A378QKF2"/>
<evidence type="ECO:0000313" key="1">
    <source>
        <dbReference type="EMBL" id="STZ00952.1"/>
    </source>
</evidence>
<protein>
    <submittedName>
        <fullName evidence="1">Sulfur acceptor protein CsdL</fullName>
    </submittedName>
</protein>
<dbReference type="Gene3D" id="3.40.50.720">
    <property type="entry name" value="NAD(P)-binding Rossmann-like Domain"/>
    <property type="match status" value="1"/>
</dbReference>
<sequence length="130" mass="13919">MIFLTVDNVAKILPSREMANTLKAQGKKIVVLDCTDDMNAKIDPIKITVGDLKEVYQDPLLAKLRTKLREKGINRALKEKFGITCVYSTEPPKTVKACESGLHCGGYGSSVAMTCGMAMVVVGLVIGSGG</sequence>
<organism evidence="1 2">
    <name type="scientific">Moraxella lacunata</name>
    <dbReference type="NCBI Taxonomy" id="477"/>
    <lineage>
        <taxon>Bacteria</taxon>
        <taxon>Pseudomonadati</taxon>
        <taxon>Pseudomonadota</taxon>
        <taxon>Gammaproteobacteria</taxon>
        <taxon>Moraxellales</taxon>
        <taxon>Moraxellaceae</taxon>
        <taxon>Moraxella</taxon>
    </lineage>
</organism>
<name>A0A378QKF2_MORLA</name>